<dbReference type="SUPFAM" id="SSF49899">
    <property type="entry name" value="Concanavalin A-like lectins/glucanases"/>
    <property type="match status" value="1"/>
</dbReference>
<name>A0A1F4X4Q7_UNCKA</name>
<dbReference type="InterPro" id="IPR011050">
    <property type="entry name" value="Pectin_lyase_fold/virulence"/>
</dbReference>
<organism evidence="1 2">
    <name type="scientific">candidate division WWE3 bacterium RIFOXYD1_FULL_39_9</name>
    <dbReference type="NCBI Taxonomy" id="1802649"/>
    <lineage>
        <taxon>Bacteria</taxon>
        <taxon>Katanobacteria</taxon>
    </lineage>
</organism>
<gene>
    <name evidence="1" type="ORF">A2619_04345</name>
</gene>
<evidence type="ECO:0000313" key="1">
    <source>
        <dbReference type="EMBL" id="OGC76682.1"/>
    </source>
</evidence>
<proteinExistence type="predicted"/>
<dbReference type="InterPro" id="IPR012334">
    <property type="entry name" value="Pectin_lyas_fold"/>
</dbReference>
<protein>
    <submittedName>
        <fullName evidence="1">Uncharacterized protein</fullName>
    </submittedName>
</protein>
<dbReference type="EMBL" id="MEWG01000037">
    <property type="protein sequence ID" value="OGC76682.1"/>
    <property type="molecule type" value="Genomic_DNA"/>
</dbReference>
<accession>A0A1F4X4Q7</accession>
<dbReference type="Gene3D" id="2.160.20.10">
    <property type="entry name" value="Single-stranded right-handed beta-helix, Pectin lyase-like"/>
    <property type="match status" value="1"/>
</dbReference>
<dbReference type="Gene3D" id="2.60.120.200">
    <property type="match status" value="2"/>
</dbReference>
<comment type="caution">
    <text evidence="1">The sequence shown here is derived from an EMBL/GenBank/DDBJ whole genome shotgun (WGS) entry which is preliminary data.</text>
</comment>
<dbReference type="SUPFAM" id="SSF51126">
    <property type="entry name" value="Pectin lyase-like"/>
    <property type="match status" value="1"/>
</dbReference>
<reference evidence="1 2" key="1">
    <citation type="journal article" date="2016" name="Nat. Commun.">
        <title>Thousands of microbial genomes shed light on interconnected biogeochemical processes in an aquifer system.</title>
        <authorList>
            <person name="Anantharaman K."/>
            <person name="Brown C.T."/>
            <person name="Hug L.A."/>
            <person name="Sharon I."/>
            <person name="Castelle C.J."/>
            <person name="Probst A.J."/>
            <person name="Thomas B.C."/>
            <person name="Singh A."/>
            <person name="Wilkins M.J."/>
            <person name="Karaoz U."/>
            <person name="Brodie E.L."/>
            <person name="Williams K.H."/>
            <person name="Hubbard S.S."/>
            <person name="Banfield J.F."/>
        </authorList>
    </citation>
    <scope>NUCLEOTIDE SEQUENCE [LARGE SCALE GENOMIC DNA]</scope>
</reference>
<sequence>MANWYVNAATGVDAPGNGTTPETPFLTLTYTEAAASDADDVYVANGTYTESQLVSAKAINWIGEDVTGTILQFTGLLRLIFLFGNSTRTFSNFRLEMDNPVAGAKYLVECDDNYDVNTTFTNCHFNNGRLRSILVPEGSSGLVLDGCTGNIDITSTAAFIDFVGSWTVQNTTITTSDGLAAGLFYQSAASTGNTVLLDGNTITMTNDAPMFVATAGVLVSPTITDNTITVSAGYSNTVIEIADSLNEVIDRNDISINSVDTGVNTIWLYSTTGTASVASIKSNTIKTYGNANHAIIVGSEDGVASVPNTYTGTVIEENNIYCGGYFGYAIGNIHAIMSGYDRCYIRNNKVFGAGLAVVYKHNGTTVAPAYASGNELYNCSYGFRIKGAPYAKMYGNVIKSTNSANNYSFSITDNAGGDPSINCEAYNNIVDVNSGVIMAPDVASETGLVADYNYYAHTGNFANDGTAYATLALWQAAKNIDLHSSLYNKYTKYNDRPIMSSSISFADEFKTILSERSNGLRTKKLALIKDNGLELDGTADYAKRNISNFQVGKTLNMSLELEFTPDFAYTENATRYLFSLGTGYYLAKLNNAGSNVLRLYLGGTSIVDIASATYGAYWNVGSKNTIIVATSGTATDVYLNSNLIVSGDASAWVHTYQDTLNFGCDSSYANCFDGKIHKFNIYDVKLSALEVSRLYTKTMYKFDWLGEYPLLASTLNADVSGNGKHLVLGTGVATPTKLTTRGYSTDGGDKLISPNLSTSRTRITTAVVFERRTGSALTKVVFANETPALDHFGDILYYVANGVFRYFVGSVSADQRAIYTNASAATAGIFVIIGTYDGTRTTLWVNGNKGSNVAVPIAPDITSNSVFSLFVRGDGATSSAESGCRILYAATGNFGITDMEVRYLTTRLMREYNLA</sequence>
<evidence type="ECO:0000313" key="2">
    <source>
        <dbReference type="Proteomes" id="UP000176815"/>
    </source>
</evidence>
<dbReference type="Proteomes" id="UP000176815">
    <property type="component" value="Unassembled WGS sequence"/>
</dbReference>
<dbReference type="Pfam" id="PF13385">
    <property type="entry name" value="Laminin_G_3"/>
    <property type="match status" value="1"/>
</dbReference>
<dbReference type="InterPro" id="IPR013320">
    <property type="entry name" value="ConA-like_dom_sf"/>
</dbReference>
<dbReference type="AlphaFoldDB" id="A0A1F4X4Q7"/>